<dbReference type="AlphaFoldDB" id="A0A8C9FEI5"/>
<dbReference type="InterPro" id="IPR017983">
    <property type="entry name" value="GPCR_2_secretin-like_CS"/>
</dbReference>
<reference evidence="4" key="2">
    <citation type="submission" date="2025-09" db="UniProtKB">
        <authorList>
            <consortium name="Ensembl"/>
        </authorList>
    </citation>
    <scope>IDENTIFICATION</scope>
</reference>
<evidence type="ECO:0000313" key="5">
    <source>
        <dbReference type="Proteomes" id="UP000694428"/>
    </source>
</evidence>
<keyword evidence="5" id="KW-1185">Reference proteome</keyword>
<evidence type="ECO:0000259" key="3">
    <source>
        <dbReference type="PROSITE" id="PS50227"/>
    </source>
</evidence>
<dbReference type="GO" id="GO:0005886">
    <property type="term" value="C:plasma membrane"/>
    <property type="evidence" value="ECO:0007669"/>
    <property type="project" value="TreeGrafter"/>
</dbReference>
<evidence type="ECO:0000256" key="1">
    <source>
        <dbReference type="ARBA" id="ARBA00022729"/>
    </source>
</evidence>
<dbReference type="GO" id="GO:0017046">
    <property type="term" value="F:peptide hormone binding"/>
    <property type="evidence" value="ECO:0007669"/>
    <property type="project" value="TreeGrafter"/>
</dbReference>
<reference evidence="4" key="1">
    <citation type="submission" date="2025-08" db="UniProtKB">
        <authorList>
            <consortium name="Ensembl"/>
        </authorList>
    </citation>
    <scope>IDENTIFICATION</scope>
</reference>
<dbReference type="SUPFAM" id="SSF111418">
    <property type="entry name" value="Hormone receptor domain"/>
    <property type="match status" value="1"/>
</dbReference>
<dbReference type="Pfam" id="PF02793">
    <property type="entry name" value="HRM"/>
    <property type="match status" value="1"/>
</dbReference>
<dbReference type="GO" id="GO:0044508">
    <property type="term" value="F:glucagon-like peptide 1 receptor activity"/>
    <property type="evidence" value="ECO:0007669"/>
    <property type="project" value="TreeGrafter"/>
</dbReference>
<feature type="domain" description="G-protein coupled receptors family 2 profile 1" evidence="3">
    <location>
        <begin position="34"/>
        <end position="129"/>
    </location>
</feature>
<protein>
    <recommendedName>
        <fullName evidence="3">G-protein coupled receptors family 2 profile 1 domain-containing protein</fullName>
    </recommendedName>
</protein>
<dbReference type="PRINTS" id="PR01353">
    <property type="entry name" value="GLUCAGNFAMLY"/>
</dbReference>
<dbReference type="PANTHER" id="PTHR45620:SF25">
    <property type="entry name" value="GLUCAGON-LIKE PEPTIDE 1 RECEPTOR"/>
    <property type="match status" value="1"/>
</dbReference>
<dbReference type="PROSITE" id="PS50227">
    <property type="entry name" value="G_PROTEIN_RECEP_F2_3"/>
    <property type="match status" value="1"/>
</dbReference>
<dbReference type="Ensembl" id="ENSPSTT00000014205.1">
    <property type="protein sequence ID" value="ENSPSTP00000013548.1"/>
    <property type="gene ID" value="ENSPSTG00000009585.1"/>
</dbReference>
<dbReference type="InterPro" id="IPR001879">
    <property type="entry name" value="GPCR_2_extracellular_dom"/>
</dbReference>
<accession>A0A8C9FEI5</accession>
<dbReference type="GO" id="GO:0045777">
    <property type="term" value="P:positive regulation of blood pressure"/>
    <property type="evidence" value="ECO:0007669"/>
    <property type="project" value="TreeGrafter"/>
</dbReference>
<organism evidence="4 5">
    <name type="scientific">Pavo cristatus</name>
    <name type="common">Indian peafowl</name>
    <name type="synonym">Blue peafowl</name>
    <dbReference type="NCBI Taxonomy" id="9049"/>
    <lineage>
        <taxon>Eukaryota</taxon>
        <taxon>Metazoa</taxon>
        <taxon>Chordata</taxon>
        <taxon>Craniata</taxon>
        <taxon>Vertebrata</taxon>
        <taxon>Euteleostomi</taxon>
        <taxon>Archelosauria</taxon>
        <taxon>Archosauria</taxon>
        <taxon>Dinosauria</taxon>
        <taxon>Saurischia</taxon>
        <taxon>Theropoda</taxon>
        <taxon>Coelurosauria</taxon>
        <taxon>Aves</taxon>
        <taxon>Neognathae</taxon>
        <taxon>Galloanserae</taxon>
        <taxon>Galliformes</taxon>
        <taxon>Phasianidae</taxon>
        <taxon>Phasianinae</taxon>
        <taxon>Pavo</taxon>
    </lineage>
</organism>
<dbReference type="InterPro" id="IPR003290">
    <property type="entry name" value="GPCR_2_GLP1/glucagon_rcpt"/>
</dbReference>
<keyword evidence="1" id="KW-0732">Signal</keyword>
<dbReference type="InterPro" id="IPR050332">
    <property type="entry name" value="GPCR_2"/>
</dbReference>
<evidence type="ECO:0000256" key="2">
    <source>
        <dbReference type="ARBA" id="ARBA00023157"/>
    </source>
</evidence>
<dbReference type="InterPro" id="IPR036445">
    <property type="entry name" value="GPCR_2_extracell_dom_sf"/>
</dbReference>
<dbReference type="PANTHER" id="PTHR45620">
    <property type="entry name" value="PDF RECEPTOR-LIKE PROTEIN-RELATED"/>
    <property type="match status" value="1"/>
</dbReference>
<keyword evidence="2" id="KW-1015">Disulfide bond</keyword>
<dbReference type="GO" id="GO:0004967">
    <property type="term" value="F:glucagon receptor activity"/>
    <property type="evidence" value="ECO:0007669"/>
    <property type="project" value="InterPro"/>
</dbReference>
<dbReference type="Gene3D" id="4.10.1240.10">
    <property type="entry name" value="GPCR, family 2, extracellular hormone receptor domain"/>
    <property type="match status" value="1"/>
</dbReference>
<dbReference type="Proteomes" id="UP000694428">
    <property type="component" value="Unplaced"/>
</dbReference>
<name>A0A8C9FEI5_PAVCR</name>
<evidence type="ECO:0000313" key="4">
    <source>
        <dbReference type="Ensembl" id="ENSPSTP00000013548.1"/>
    </source>
</evidence>
<sequence>EGDSKTGKGDEEAEDITDGSLSGVVQKWKEYQLQCLKYLYEAPPIVAEGKFCNRTFDNYACWPDGLPGTYVNVSCPWYLPWANTADILRPLCPFRFVCIQRFLTGAFHKTSLWRMGLHFCYAKQCLKLQGFVSQHHLPYNCNFCLLPLFESAVYKYGL</sequence>
<dbReference type="PROSITE" id="PS00649">
    <property type="entry name" value="G_PROTEIN_RECEP_F2_1"/>
    <property type="match status" value="1"/>
</dbReference>
<proteinExistence type="predicted"/>
<dbReference type="GO" id="GO:0007189">
    <property type="term" value="P:adenylate cyclase-activating G protein-coupled receptor signaling pathway"/>
    <property type="evidence" value="ECO:0007669"/>
    <property type="project" value="TreeGrafter"/>
</dbReference>